<keyword evidence="8" id="KW-1185">Reference proteome</keyword>
<evidence type="ECO:0000259" key="6">
    <source>
        <dbReference type="Pfam" id="PF08244"/>
    </source>
</evidence>
<proteinExistence type="inferred from homology"/>
<dbReference type="SMART" id="SM00640">
    <property type="entry name" value="Glyco_32"/>
    <property type="match status" value="1"/>
</dbReference>
<keyword evidence="2 7" id="KW-0378">Hydrolase</keyword>
<feature type="signal peptide" evidence="4">
    <location>
        <begin position="1"/>
        <end position="35"/>
    </location>
</feature>
<feature type="chain" id="PRO_5043858792" evidence="4">
    <location>
        <begin position="36"/>
        <end position="871"/>
    </location>
</feature>
<dbReference type="AlphaFoldDB" id="A0AAX3M0C1"/>
<evidence type="ECO:0000256" key="1">
    <source>
        <dbReference type="ARBA" id="ARBA00009902"/>
    </source>
</evidence>
<evidence type="ECO:0000313" key="8">
    <source>
        <dbReference type="Proteomes" id="UP001220509"/>
    </source>
</evidence>
<dbReference type="Pfam" id="PF00251">
    <property type="entry name" value="Glyco_hydro_32N"/>
    <property type="match status" value="1"/>
</dbReference>
<dbReference type="PANTHER" id="PTHR42800">
    <property type="entry name" value="EXOINULINASE INUD (AFU_ORTHOLOGUE AFUA_5G00480)"/>
    <property type="match status" value="1"/>
</dbReference>
<dbReference type="Pfam" id="PF08244">
    <property type="entry name" value="Glyco_hydro_32C"/>
    <property type="match status" value="1"/>
</dbReference>
<dbReference type="Proteomes" id="UP001220509">
    <property type="component" value="Chromosome"/>
</dbReference>
<dbReference type="InterPro" id="IPR023296">
    <property type="entry name" value="Glyco_hydro_beta-prop_sf"/>
</dbReference>
<feature type="domain" description="Glycosyl hydrolase family 32 N-terminal" evidence="5">
    <location>
        <begin position="393"/>
        <end position="705"/>
    </location>
</feature>
<comment type="similarity">
    <text evidence="1">Belongs to the glycosyl hydrolase 32 family.</text>
</comment>
<dbReference type="SUPFAM" id="SSF49899">
    <property type="entry name" value="Concanavalin A-like lectins/glucanases"/>
    <property type="match status" value="1"/>
</dbReference>
<dbReference type="KEGG" id="pka:PQ456_21040"/>
<gene>
    <name evidence="7" type="ORF">PQ456_21040</name>
</gene>
<sequence>MKHTGILSIFTYRLIAVIMLILCSLSLVGITSAQATATPETTLVSSSAVTITQAKTNISSWMIKGKGTMRDSTAGIVLTSDTKENVSAISATLSADFVYEADVTIQDMQTDASLVFRSDAEGGASYWLQIKPTSGQLQLRDASGTNSTLQQSYDVDVQAGQTYHLKVKASGSQLSVYWDKQYRPVMQVTDTTYHSGYLGLHVWDGSVTFQNVILSDLNTNLKTPLLTTGIWMPHISGKIVTATQESIKVYNLRSTDLIAEADISFADNRQGSTAGLIFHANDKATTGYIAYLRNQGNTISVELRKRDGTLIAKSAQNYMHQLSSNHHLEIRMIQNRIQVFIDGYTPAAITVTDNSYTQGYTGMIAQGGQIIFQDVFVTAPADYYTEQYRPQYHYSASRNWISDPNGMVYFEGEYHLFYQDGGQWGHSVSTDLVHWKRLPFALKWNDLGHIWSGSAIADTTNASGLFGSSGGKGLIAYYTSYDPDAPNGNQKIGLAYSTDKGRTWQYSQDHPIVIQNPGHTSTEAGGWDFRDPKVVRDEANQRWVMVVSGGDHIRFFTSTNLIDWTWTDNFGYGDYIRGGVWECPDLFPLPDDQGHIKWVLMISTGANPQTAGSDAEYFIGDLTPAGTFINSNPAGKVLKVDWGKEFYAAMSFAHVPDGRRITMAWMTNWDYPFAFPTTAWKGEMTIPRELSLRNTAEGLRLFQKPLTELSSLRTPLRTITNQVISEQSPNVLADLQAGSYEIEAEIELPATSPAQAWGFEVRKGNNHKTDIGYNSAEQSLFIDRSLSGNTSFAELFSKRQSAILQPINRRVQLRIFVDASSVEVFANDGQVVFSDLILPDSQDTGMLLYSKNGEIKIINVTVYRLQSIWKL</sequence>
<evidence type="ECO:0000256" key="3">
    <source>
        <dbReference type="ARBA" id="ARBA00023295"/>
    </source>
</evidence>
<feature type="domain" description="Glycosyl hydrolase family 32 C-terminal" evidence="6">
    <location>
        <begin position="708"/>
        <end position="863"/>
    </location>
</feature>
<keyword evidence="3" id="KW-0326">Glycosidase</keyword>
<dbReference type="SUPFAM" id="SSF75005">
    <property type="entry name" value="Arabinanase/levansucrase/invertase"/>
    <property type="match status" value="1"/>
</dbReference>
<dbReference type="RefSeq" id="WP_273613962.1">
    <property type="nucleotide sequence ID" value="NZ_CP117416.1"/>
</dbReference>
<dbReference type="Gene3D" id="2.115.10.20">
    <property type="entry name" value="Glycosyl hydrolase domain, family 43"/>
    <property type="match status" value="1"/>
</dbReference>
<dbReference type="GO" id="GO:0004575">
    <property type="term" value="F:sucrose alpha-glucosidase activity"/>
    <property type="evidence" value="ECO:0007669"/>
    <property type="project" value="TreeGrafter"/>
</dbReference>
<accession>A0AAX3M0C1</accession>
<dbReference type="Gene3D" id="2.60.120.560">
    <property type="entry name" value="Exo-inulinase, domain 1"/>
    <property type="match status" value="3"/>
</dbReference>
<dbReference type="PANTHER" id="PTHR42800:SF1">
    <property type="entry name" value="EXOINULINASE INUD (AFU_ORTHOLOGUE AFUA_5G00480)"/>
    <property type="match status" value="1"/>
</dbReference>
<dbReference type="GO" id="GO:0005987">
    <property type="term" value="P:sucrose catabolic process"/>
    <property type="evidence" value="ECO:0007669"/>
    <property type="project" value="TreeGrafter"/>
</dbReference>
<keyword evidence="4" id="KW-0732">Signal</keyword>
<dbReference type="EMBL" id="CP117416">
    <property type="protein sequence ID" value="WCT55601.1"/>
    <property type="molecule type" value="Genomic_DNA"/>
</dbReference>
<evidence type="ECO:0000256" key="4">
    <source>
        <dbReference type="SAM" id="SignalP"/>
    </source>
</evidence>
<name>A0AAX3M0C1_9BACL</name>
<dbReference type="InterPro" id="IPR013148">
    <property type="entry name" value="Glyco_hydro_32_N"/>
</dbReference>
<evidence type="ECO:0000259" key="5">
    <source>
        <dbReference type="Pfam" id="PF00251"/>
    </source>
</evidence>
<reference evidence="7 8" key="1">
    <citation type="submission" date="2023-02" db="EMBL/GenBank/DDBJ databases">
        <title>Genome sequence of Paenibacillus kyungheensis KACC 18744.</title>
        <authorList>
            <person name="Kim S."/>
            <person name="Heo J."/>
            <person name="Kwon S.-W."/>
        </authorList>
    </citation>
    <scope>NUCLEOTIDE SEQUENCE [LARGE SCALE GENOMIC DNA]</scope>
    <source>
        <strain evidence="7 8">KACC 18744</strain>
    </source>
</reference>
<dbReference type="InterPro" id="IPR013189">
    <property type="entry name" value="Glyco_hydro_32_C"/>
</dbReference>
<organism evidence="7 8">
    <name type="scientific">Paenibacillus kyungheensis</name>
    <dbReference type="NCBI Taxonomy" id="1452732"/>
    <lineage>
        <taxon>Bacteria</taxon>
        <taxon>Bacillati</taxon>
        <taxon>Bacillota</taxon>
        <taxon>Bacilli</taxon>
        <taxon>Bacillales</taxon>
        <taxon>Paenibacillaceae</taxon>
        <taxon>Paenibacillus</taxon>
    </lineage>
</organism>
<dbReference type="InterPro" id="IPR001362">
    <property type="entry name" value="Glyco_hydro_32"/>
</dbReference>
<dbReference type="GO" id="GO:0005737">
    <property type="term" value="C:cytoplasm"/>
    <property type="evidence" value="ECO:0007669"/>
    <property type="project" value="TreeGrafter"/>
</dbReference>
<dbReference type="InterPro" id="IPR013320">
    <property type="entry name" value="ConA-like_dom_sf"/>
</dbReference>
<evidence type="ECO:0000313" key="7">
    <source>
        <dbReference type="EMBL" id="WCT55601.1"/>
    </source>
</evidence>
<evidence type="ECO:0000256" key="2">
    <source>
        <dbReference type="ARBA" id="ARBA00022801"/>
    </source>
</evidence>
<dbReference type="CDD" id="cd18622">
    <property type="entry name" value="GH32_Inu-like"/>
    <property type="match status" value="1"/>
</dbReference>
<protein>
    <submittedName>
        <fullName evidence="7">Glycoside hydrolase family 32 protein</fullName>
    </submittedName>
</protein>